<comment type="function">
    <text evidence="9">Involved in lipopolysaccharide (LPS) biosynthesis. Catalyzes the transfer of 3-deoxy-D-manno-octulosonate (Kdo) residue(s) from CMP-Kdo to lipid IV(A), the tetraacyldisaccharide-1,4'-bisphosphate precursor of lipid A.</text>
</comment>
<dbReference type="EC" id="2.4.99.12" evidence="2 9"/>
<dbReference type="Pfam" id="PF04413">
    <property type="entry name" value="Glycos_transf_N"/>
    <property type="match status" value="1"/>
</dbReference>
<feature type="site" description="Transition state stabilizer" evidence="8">
    <location>
        <position position="141"/>
    </location>
</feature>
<name>A0A2U3KJ94_9BACT</name>
<dbReference type="PANTHER" id="PTHR42755">
    <property type="entry name" value="3-DEOXY-MANNO-OCTULOSONATE CYTIDYLYLTRANSFERASE"/>
    <property type="match status" value="1"/>
</dbReference>
<evidence type="ECO:0000256" key="4">
    <source>
        <dbReference type="ARBA" id="ARBA00022679"/>
    </source>
</evidence>
<feature type="active site" description="Proton acceptor" evidence="7">
    <location>
        <position position="72"/>
    </location>
</feature>
<comment type="similarity">
    <text evidence="9">Belongs to the glycosyltransferase group 1 family.</text>
</comment>
<evidence type="ECO:0000259" key="10">
    <source>
        <dbReference type="Pfam" id="PF04413"/>
    </source>
</evidence>
<evidence type="ECO:0000256" key="1">
    <source>
        <dbReference type="ARBA" id="ARBA00004713"/>
    </source>
</evidence>
<proteinExistence type="inferred from homology"/>
<dbReference type="PANTHER" id="PTHR42755:SF1">
    <property type="entry name" value="3-DEOXY-D-MANNO-OCTULOSONIC ACID TRANSFERASE, MITOCHONDRIAL-RELATED"/>
    <property type="match status" value="1"/>
</dbReference>
<sequence>MGSLSYFLYSLALAAGMLLSLPYWLYQILRHGKYRSGFAERMGRVPARLTAARTDSTRSRPVIWVHAVSVGEVLAVGGLVEEMRRGFPTHRVLVTTTTGTGQELARARFGRENVCHFPLDFAFAIRPYLRALQPELVVLAETEFWPNFLRLAHASGARIAVVNARISDRSWPNYRRFRWAFSKMLAQVDLLLAQTQQDRVRLESIGAVPGRVQIAGNLKFDVSPASPPPMVESLRRSLAAEGAGPVLVCGSTVEGEEPPLLKAFENIQVEHPRAVMMLAPRRPERFDEVAILLQQLGIRSCRRSRWQGEPLAGGVLLVDSIGELAALYALADVAFVGGSLVPRGGHNIIEPAQHGVAIVVGTHTENFRDMVALFQRQDAVRIVTLSDLPLTLMHLLANDAERRVLGRRAAETMQSQAGATARTLEALKALLAANRDPRPVSAQAAHTD</sequence>
<accession>A0A2U3KJ94</accession>
<dbReference type="Gene3D" id="3.40.50.11720">
    <property type="entry name" value="3-Deoxy-D-manno-octulosonic-acid transferase, N-terminal domain"/>
    <property type="match status" value="1"/>
</dbReference>
<dbReference type="Gene3D" id="3.40.50.2000">
    <property type="entry name" value="Glycogen Phosphorylase B"/>
    <property type="match status" value="1"/>
</dbReference>
<evidence type="ECO:0000256" key="2">
    <source>
        <dbReference type="ARBA" id="ARBA00012621"/>
    </source>
</evidence>
<dbReference type="Proteomes" id="UP000238701">
    <property type="component" value="Unassembled WGS sequence"/>
</dbReference>
<feature type="domain" description="3-deoxy-D-manno-octulosonic-acid transferase N-terminal" evidence="10">
    <location>
        <begin position="38"/>
        <end position="222"/>
    </location>
</feature>
<dbReference type="InterPro" id="IPR039901">
    <property type="entry name" value="Kdotransferase"/>
</dbReference>
<evidence type="ECO:0000256" key="7">
    <source>
        <dbReference type="PIRSR" id="PIRSR639901-1"/>
    </source>
</evidence>
<dbReference type="InterPro" id="IPR007507">
    <property type="entry name" value="Glycos_transf_N"/>
</dbReference>
<gene>
    <name evidence="11" type="ORF">SBA1_290087</name>
</gene>
<feature type="site" description="Transition state stabilizer" evidence="8">
    <location>
        <position position="219"/>
    </location>
</feature>
<evidence type="ECO:0000256" key="9">
    <source>
        <dbReference type="RuleBase" id="RU365103"/>
    </source>
</evidence>
<keyword evidence="4 9" id="KW-0808">Transferase</keyword>
<comment type="pathway">
    <text evidence="1 9">Bacterial outer membrane biogenesis; LPS core biosynthesis.</text>
</comment>
<keyword evidence="9" id="KW-1133">Transmembrane helix</keyword>
<keyword evidence="9" id="KW-0812">Transmembrane</keyword>
<dbReference type="AlphaFoldDB" id="A0A2U3KJ94"/>
<evidence type="ECO:0000256" key="8">
    <source>
        <dbReference type="PIRSR" id="PIRSR639901-2"/>
    </source>
</evidence>
<dbReference type="UniPathway" id="UPA00958"/>
<dbReference type="SUPFAM" id="SSF53756">
    <property type="entry name" value="UDP-Glycosyltransferase/glycogen phosphorylase"/>
    <property type="match status" value="1"/>
</dbReference>
<organism evidence="11 12">
    <name type="scientific">Candidatus Sulfotelmatobacter kueseliae</name>
    <dbReference type="NCBI Taxonomy" id="2042962"/>
    <lineage>
        <taxon>Bacteria</taxon>
        <taxon>Pseudomonadati</taxon>
        <taxon>Acidobacteriota</taxon>
        <taxon>Terriglobia</taxon>
        <taxon>Terriglobales</taxon>
        <taxon>Candidatus Korobacteraceae</taxon>
        <taxon>Candidatus Sulfotelmatobacter</taxon>
    </lineage>
</organism>
<dbReference type="InterPro" id="IPR038107">
    <property type="entry name" value="Glycos_transf_N_sf"/>
</dbReference>
<comment type="catalytic activity">
    <reaction evidence="6 9">
        <text>lipid IVA (E. coli) + CMP-3-deoxy-beta-D-manno-octulosonate = alpha-Kdo-(2-&gt;6)-lipid IVA (E. coli) + CMP + H(+)</text>
        <dbReference type="Rhea" id="RHEA:28066"/>
        <dbReference type="ChEBI" id="CHEBI:15378"/>
        <dbReference type="ChEBI" id="CHEBI:58603"/>
        <dbReference type="ChEBI" id="CHEBI:60364"/>
        <dbReference type="ChEBI" id="CHEBI:60377"/>
        <dbReference type="ChEBI" id="CHEBI:85987"/>
        <dbReference type="EC" id="2.4.99.12"/>
    </reaction>
</comment>
<keyword evidence="9" id="KW-0448">Lipopolysaccharide biosynthesis</keyword>
<dbReference type="GO" id="GO:0009244">
    <property type="term" value="P:lipopolysaccharide core region biosynthetic process"/>
    <property type="evidence" value="ECO:0007669"/>
    <property type="project" value="UniProtKB-UniRule"/>
</dbReference>
<dbReference type="EMBL" id="OMOD01000121">
    <property type="protein sequence ID" value="SPF39725.1"/>
    <property type="molecule type" value="Genomic_DNA"/>
</dbReference>
<evidence type="ECO:0000256" key="5">
    <source>
        <dbReference type="ARBA" id="ARBA00031445"/>
    </source>
</evidence>
<evidence type="ECO:0000313" key="11">
    <source>
        <dbReference type="EMBL" id="SPF39725.1"/>
    </source>
</evidence>
<dbReference type="GO" id="GO:0009245">
    <property type="term" value="P:lipid A biosynthetic process"/>
    <property type="evidence" value="ECO:0007669"/>
    <property type="project" value="TreeGrafter"/>
</dbReference>
<keyword evidence="9" id="KW-1003">Cell membrane</keyword>
<comment type="subcellular location">
    <subcellularLocation>
        <location evidence="9">Cell membrane</location>
    </subcellularLocation>
</comment>
<reference evidence="12" key="1">
    <citation type="submission" date="2018-02" db="EMBL/GenBank/DDBJ databases">
        <authorList>
            <person name="Hausmann B."/>
        </authorList>
    </citation>
    <scope>NUCLEOTIDE SEQUENCE [LARGE SCALE GENOMIC DNA]</scope>
    <source>
        <strain evidence="12">Peat soil MAG SbA1</strain>
    </source>
</reference>
<feature type="transmembrane region" description="Helical" evidence="9">
    <location>
        <begin position="6"/>
        <end position="26"/>
    </location>
</feature>
<keyword evidence="9" id="KW-0472">Membrane</keyword>
<protein>
    <recommendedName>
        <fullName evidence="3 9">3-deoxy-D-manno-octulosonic acid transferase</fullName>
        <shortName evidence="9">Kdo transferase</shortName>
        <ecNumber evidence="2 9">2.4.99.12</ecNumber>
    </recommendedName>
    <alternativeName>
        <fullName evidence="5 9">Lipid IV(A) 3-deoxy-D-manno-octulosonic acid transferase</fullName>
    </alternativeName>
</protein>
<dbReference type="GO" id="GO:0043842">
    <property type="term" value="F:Kdo transferase activity"/>
    <property type="evidence" value="ECO:0007669"/>
    <property type="project" value="UniProtKB-EC"/>
</dbReference>
<evidence type="ECO:0000256" key="3">
    <source>
        <dbReference type="ARBA" id="ARBA00019077"/>
    </source>
</evidence>
<evidence type="ECO:0000313" key="12">
    <source>
        <dbReference type="Proteomes" id="UP000238701"/>
    </source>
</evidence>
<dbReference type="GO" id="GO:0005886">
    <property type="term" value="C:plasma membrane"/>
    <property type="evidence" value="ECO:0007669"/>
    <property type="project" value="UniProtKB-SubCell"/>
</dbReference>
<evidence type="ECO:0000256" key="6">
    <source>
        <dbReference type="ARBA" id="ARBA00049183"/>
    </source>
</evidence>